<dbReference type="Proteomes" id="UP000187406">
    <property type="component" value="Unassembled WGS sequence"/>
</dbReference>
<feature type="non-terminal residue" evidence="3">
    <location>
        <position position="1"/>
    </location>
</feature>
<feature type="non-terminal residue" evidence="3">
    <location>
        <position position="336"/>
    </location>
</feature>
<dbReference type="Pfam" id="PF13966">
    <property type="entry name" value="zf-RVT"/>
    <property type="match status" value="1"/>
</dbReference>
<keyword evidence="1" id="KW-1133">Transmembrane helix</keyword>
<dbReference type="PANTHER" id="PTHR33116:SF76">
    <property type="entry name" value="DUF4283 DOMAIN-CONTAINING PROTEIN"/>
    <property type="match status" value="1"/>
</dbReference>
<evidence type="ECO:0000313" key="3">
    <source>
        <dbReference type="EMBL" id="GAV90692.1"/>
    </source>
</evidence>
<evidence type="ECO:0000313" key="4">
    <source>
        <dbReference type="Proteomes" id="UP000187406"/>
    </source>
</evidence>
<keyword evidence="1" id="KW-0812">Transmembrane</keyword>
<accession>A0A1Q3DE06</accession>
<organism evidence="3 4">
    <name type="scientific">Cephalotus follicularis</name>
    <name type="common">Albany pitcher plant</name>
    <dbReference type="NCBI Taxonomy" id="3775"/>
    <lineage>
        <taxon>Eukaryota</taxon>
        <taxon>Viridiplantae</taxon>
        <taxon>Streptophyta</taxon>
        <taxon>Embryophyta</taxon>
        <taxon>Tracheophyta</taxon>
        <taxon>Spermatophyta</taxon>
        <taxon>Magnoliopsida</taxon>
        <taxon>eudicotyledons</taxon>
        <taxon>Gunneridae</taxon>
        <taxon>Pentapetalae</taxon>
        <taxon>rosids</taxon>
        <taxon>fabids</taxon>
        <taxon>Oxalidales</taxon>
        <taxon>Cephalotaceae</taxon>
        <taxon>Cephalotus</taxon>
    </lineage>
</organism>
<gene>
    <name evidence="3" type="ORF">CFOL_v3_34098</name>
</gene>
<dbReference type="OrthoDB" id="2288491at2759"/>
<comment type="caution">
    <text evidence="3">The sequence shown here is derived from an EMBL/GenBank/DDBJ whole genome shotgun (WGS) entry which is preliminary data.</text>
</comment>
<feature type="domain" description="Reverse transcriptase zinc-binding" evidence="2">
    <location>
        <begin position="253"/>
        <end position="335"/>
    </location>
</feature>
<evidence type="ECO:0000256" key="1">
    <source>
        <dbReference type="SAM" id="Phobius"/>
    </source>
</evidence>
<keyword evidence="1" id="KW-0472">Membrane</keyword>
<reference evidence="4" key="1">
    <citation type="submission" date="2016-04" db="EMBL/GenBank/DDBJ databases">
        <title>Cephalotus genome sequencing.</title>
        <authorList>
            <person name="Fukushima K."/>
            <person name="Hasebe M."/>
            <person name="Fang X."/>
        </authorList>
    </citation>
    <scope>NUCLEOTIDE SEQUENCE [LARGE SCALE GENOMIC DNA]</scope>
    <source>
        <strain evidence="4">cv. St1</strain>
    </source>
</reference>
<feature type="transmembrane region" description="Helical" evidence="1">
    <location>
        <begin position="63"/>
        <end position="86"/>
    </location>
</feature>
<protein>
    <submittedName>
        <fullName evidence="3">Zf-RVT domain-containing protein</fullName>
    </submittedName>
</protein>
<dbReference type="InterPro" id="IPR026960">
    <property type="entry name" value="RVT-Znf"/>
</dbReference>
<keyword evidence="4" id="KW-1185">Reference proteome</keyword>
<dbReference type="EMBL" id="BDDD01006504">
    <property type="protein sequence ID" value="GAV90692.1"/>
    <property type="molecule type" value="Genomic_DNA"/>
</dbReference>
<name>A0A1Q3DE06_CEPFO</name>
<proteinExistence type="predicted"/>
<dbReference type="InParanoid" id="A0A1Q3DE06"/>
<sequence>QSGIKDSISSILHISEGSLPVRYLGVPLIMSKLSRMDCLVLVDKIMRKTNSWQSKFLSFGGRLLILSSIFSIQVFWCSIFILPASMIKECERLIRSFLWYGIGNNKKGGKVAWHKVCIPKDEGGLGIMSLRTRGESFWSILVRGNCSWSWRRILRTRHILTQYLIYDVNEGDRLSLWFDPWLLGESIKDKYGLRVIQDLGNPSHARVSSVLRDGRWVWPTTSWELLEISNISSHIPLQTGSDSIHWMRRGLRFSCHEAWKAICTGFPKVNWAGLVWFPFSIPKHCFCVWLTFNNAHWTLRRLRGIGVMSSCRCVFDCREDELINHLFFACKFTADV</sequence>
<evidence type="ECO:0000259" key="2">
    <source>
        <dbReference type="Pfam" id="PF13966"/>
    </source>
</evidence>
<dbReference type="STRING" id="3775.A0A1Q3DE06"/>
<dbReference type="AlphaFoldDB" id="A0A1Q3DE06"/>
<dbReference type="PANTHER" id="PTHR33116">
    <property type="entry name" value="REVERSE TRANSCRIPTASE ZINC-BINDING DOMAIN-CONTAINING PROTEIN-RELATED-RELATED"/>
    <property type="match status" value="1"/>
</dbReference>